<evidence type="ECO:0000313" key="11">
    <source>
        <dbReference type="EMBL" id="AOP19186.1"/>
    </source>
</evidence>
<comment type="subunit">
    <text evidence="7">Part of the 30S ribosomal subunit. Contacts protein S5. The interaction surface between S4 and S5 is involved in control of translational fidelity.</text>
</comment>
<dbReference type="InterPro" id="IPR036986">
    <property type="entry name" value="S4_RNA-bd_sf"/>
</dbReference>
<dbReference type="Gene3D" id="3.10.290.10">
    <property type="entry name" value="RNA-binding S4 domain"/>
    <property type="match status" value="1"/>
</dbReference>
<accession>A0A1C9JBG5</accession>
<comment type="subcellular location">
    <subcellularLocation>
        <location evidence="7">Plastid</location>
        <location evidence="7">Chloroplast</location>
    </subcellularLocation>
</comment>
<keyword evidence="11" id="KW-0934">Plastid</keyword>
<dbReference type="GO" id="GO:0006412">
    <property type="term" value="P:translation"/>
    <property type="evidence" value="ECO:0007669"/>
    <property type="project" value="UniProtKB-UniRule"/>
</dbReference>
<dbReference type="Pfam" id="PF00163">
    <property type="entry name" value="Ribosomal_S4"/>
    <property type="match status" value="1"/>
</dbReference>
<keyword evidence="2 7" id="KW-0699">rRNA-binding</keyword>
<evidence type="ECO:0000259" key="9">
    <source>
        <dbReference type="SMART" id="SM00363"/>
    </source>
</evidence>
<dbReference type="InterPro" id="IPR022801">
    <property type="entry name" value="Ribosomal_uS4"/>
</dbReference>
<evidence type="ECO:0000256" key="6">
    <source>
        <dbReference type="ARBA" id="ARBA00035158"/>
    </source>
</evidence>
<feature type="domain" description="Small ribosomal subunit protein uS4 N-terminal" evidence="10">
    <location>
        <begin position="3"/>
        <end position="89"/>
    </location>
</feature>
<dbReference type="InterPro" id="IPR005709">
    <property type="entry name" value="Ribosomal_uS4_bac-type"/>
</dbReference>
<evidence type="ECO:0000256" key="1">
    <source>
        <dbReference type="ARBA" id="ARBA00007465"/>
    </source>
</evidence>
<dbReference type="PROSITE" id="PS00632">
    <property type="entry name" value="RIBOSOMAL_S4"/>
    <property type="match status" value="1"/>
</dbReference>
<geneLocation type="chloroplast" evidence="11"/>
<dbReference type="EMBL" id="KX808497">
    <property type="protein sequence ID" value="AOP19186.1"/>
    <property type="molecule type" value="Genomic_DNA"/>
</dbReference>
<evidence type="ECO:0000256" key="8">
    <source>
        <dbReference type="RuleBase" id="RU003699"/>
    </source>
</evidence>
<keyword evidence="3 7" id="KW-0694">RNA-binding</keyword>
<evidence type="ECO:0000259" key="10">
    <source>
        <dbReference type="SMART" id="SM01390"/>
    </source>
</evidence>
<dbReference type="InterPro" id="IPR002942">
    <property type="entry name" value="S4_RNA-bd"/>
</dbReference>
<dbReference type="SMART" id="SM00363">
    <property type="entry name" value="S4"/>
    <property type="match status" value="1"/>
</dbReference>
<keyword evidence="4 7" id="KW-0689">Ribosomal protein</keyword>
<dbReference type="GO" id="GO:0009507">
    <property type="term" value="C:chloroplast"/>
    <property type="evidence" value="ECO:0007669"/>
    <property type="project" value="UniProtKB-SubCell"/>
</dbReference>
<keyword evidence="5 7" id="KW-0687">Ribonucleoprotein</keyword>
<dbReference type="CDD" id="cd00165">
    <property type="entry name" value="S4"/>
    <property type="match status" value="1"/>
</dbReference>
<comment type="function">
    <text evidence="7">With S5 and S12 plays an important role in translational accuracy.</text>
</comment>
<evidence type="ECO:0000256" key="5">
    <source>
        <dbReference type="ARBA" id="ARBA00023274"/>
    </source>
</evidence>
<organism evidence="11">
    <name type="scientific">Derbesia sp. WEST4838</name>
    <dbReference type="NCBI Taxonomy" id="1847751"/>
    <lineage>
        <taxon>Eukaryota</taxon>
        <taxon>Viridiplantae</taxon>
        <taxon>Chlorophyta</taxon>
        <taxon>core chlorophytes</taxon>
        <taxon>Ulvophyceae</taxon>
        <taxon>TCBD clade</taxon>
        <taxon>Bryopsidales</taxon>
        <taxon>Bryopsidineae</taxon>
        <taxon>Derbesiaceae</taxon>
        <taxon>Derbesia</taxon>
    </lineage>
</organism>
<protein>
    <recommendedName>
        <fullName evidence="6 7">Small ribosomal subunit protein uS4c</fullName>
    </recommendedName>
</protein>
<dbReference type="FunFam" id="1.10.1050.10:FF:000002">
    <property type="entry name" value="30S ribosomal protein S4, chloroplastic"/>
    <property type="match status" value="1"/>
</dbReference>
<evidence type="ECO:0000256" key="7">
    <source>
        <dbReference type="HAMAP-Rule" id="MF_01306"/>
    </source>
</evidence>
<dbReference type="SMART" id="SM01390">
    <property type="entry name" value="Ribosomal_S4"/>
    <property type="match status" value="1"/>
</dbReference>
<dbReference type="InterPro" id="IPR018079">
    <property type="entry name" value="Ribosomal_uS4_CS"/>
</dbReference>
<evidence type="ECO:0000256" key="4">
    <source>
        <dbReference type="ARBA" id="ARBA00022980"/>
    </source>
</evidence>
<dbReference type="SUPFAM" id="SSF55174">
    <property type="entry name" value="Alpha-L RNA-binding motif"/>
    <property type="match status" value="1"/>
</dbReference>
<dbReference type="GeneID" id="29288664"/>
<dbReference type="GO" id="GO:0019843">
    <property type="term" value="F:rRNA binding"/>
    <property type="evidence" value="ECO:0007669"/>
    <property type="project" value="UniProtKB-UniRule"/>
</dbReference>
<reference evidence="11" key="1">
    <citation type="journal article" date="2016" name="Genome Biol. Evol.">
        <title>Evolutionary Dynamics of Chloroplast Genomes in Low Light: A Case Study of the Endolithic Green Alga Ostreobium quekettii.</title>
        <authorList>
            <person name="R Marcelino V."/>
            <person name="Cremen M.C."/>
            <person name="Jackson C.J."/>
            <person name="Larkum A.A."/>
            <person name="Verbruggen H."/>
        </authorList>
    </citation>
    <scope>NUCLEOTIDE SEQUENCE</scope>
</reference>
<dbReference type="FunFam" id="3.10.290.10:FF:000001">
    <property type="entry name" value="30S ribosomal protein S4"/>
    <property type="match status" value="1"/>
</dbReference>
<sequence length="196" mass="22899">MARYRGPKLKIIRRLGKLPGLSQKISHKKNPPGQHGRKIKKPSQYAIRLMEKQKLRFHYGLGERQLFNYLKKARKNIRPTTEVLVELLEMRLDNIIFRLGISPTINAAKQLISHCHIYINNKKISISSYQCQINDKITIKGKPNSNLFNAIEENNLPSFVQFDKTQKLFTIQNKIERADIILELNELLVVEYYSKN</sequence>
<dbReference type="NCBIfam" id="NF003717">
    <property type="entry name" value="PRK05327.1"/>
    <property type="match status" value="1"/>
</dbReference>
<dbReference type="AlphaFoldDB" id="A0A1C9JBG5"/>
<evidence type="ECO:0000256" key="2">
    <source>
        <dbReference type="ARBA" id="ARBA00022730"/>
    </source>
</evidence>
<reference evidence="11" key="2">
    <citation type="submission" date="2016-08" db="EMBL/GenBank/DDBJ databases">
        <authorList>
            <person name="Seilhamer J.J."/>
        </authorList>
    </citation>
    <scope>NUCLEOTIDE SEQUENCE</scope>
</reference>
<dbReference type="PANTHER" id="PTHR11831">
    <property type="entry name" value="30S 40S RIBOSOMAL PROTEIN"/>
    <property type="match status" value="1"/>
</dbReference>
<feature type="domain" description="RNA-binding S4" evidence="9">
    <location>
        <begin position="90"/>
        <end position="152"/>
    </location>
</feature>
<dbReference type="Pfam" id="PF01479">
    <property type="entry name" value="S4"/>
    <property type="match status" value="1"/>
</dbReference>
<evidence type="ECO:0000256" key="3">
    <source>
        <dbReference type="ARBA" id="ARBA00022884"/>
    </source>
</evidence>
<proteinExistence type="inferred from homology"/>
<dbReference type="RefSeq" id="YP_009306282.1">
    <property type="nucleotide sequence ID" value="NC_031367.1"/>
</dbReference>
<dbReference type="InterPro" id="IPR001912">
    <property type="entry name" value="Ribosomal_uS4_N"/>
</dbReference>
<keyword evidence="11" id="KW-0150">Chloroplast</keyword>
<dbReference type="PROSITE" id="PS50889">
    <property type="entry name" value="S4"/>
    <property type="match status" value="1"/>
</dbReference>
<comment type="similarity">
    <text evidence="1 7 8">Belongs to the universal ribosomal protein uS4 family.</text>
</comment>
<dbReference type="HAMAP" id="MF_01306_B">
    <property type="entry name" value="Ribosomal_uS4_B"/>
    <property type="match status" value="1"/>
</dbReference>
<dbReference type="GO" id="GO:0015935">
    <property type="term" value="C:small ribosomal subunit"/>
    <property type="evidence" value="ECO:0007669"/>
    <property type="project" value="InterPro"/>
</dbReference>
<name>A0A1C9JBG5_9CHLO</name>
<comment type="function">
    <text evidence="7">One of the primary rRNA binding proteins, it binds directly to 16S rRNA where it nucleates assembly of the body of the 30S subunit.</text>
</comment>
<dbReference type="NCBIfam" id="TIGR01017">
    <property type="entry name" value="rpsD_bact"/>
    <property type="match status" value="1"/>
</dbReference>
<gene>
    <name evidence="7 11" type="primary">rps4</name>
</gene>
<dbReference type="GO" id="GO:0042274">
    <property type="term" value="P:ribosomal small subunit biogenesis"/>
    <property type="evidence" value="ECO:0007669"/>
    <property type="project" value="TreeGrafter"/>
</dbReference>
<dbReference type="PANTHER" id="PTHR11831:SF4">
    <property type="entry name" value="SMALL RIBOSOMAL SUBUNIT PROTEIN US4M"/>
    <property type="match status" value="1"/>
</dbReference>
<dbReference type="GO" id="GO:0003735">
    <property type="term" value="F:structural constituent of ribosome"/>
    <property type="evidence" value="ECO:0007669"/>
    <property type="project" value="InterPro"/>
</dbReference>
<dbReference type="Gene3D" id="1.10.1050.10">
    <property type="entry name" value="Ribosomal Protein S4 Delta 41, Chain A, domain 1"/>
    <property type="match status" value="1"/>
</dbReference>